<dbReference type="InterPro" id="IPR007560">
    <property type="entry name" value="Restrct_endonuc_IV_Mrr"/>
</dbReference>
<keyword evidence="1" id="KW-0812">Transmembrane</keyword>
<comment type="caution">
    <text evidence="3">The sequence shown here is derived from an EMBL/GenBank/DDBJ whole genome shotgun (WGS) entry which is preliminary data.</text>
</comment>
<accession>A0ABP9E273</accession>
<keyword evidence="1" id="KW-0472">Membrane</keyword>
<dbReference type="InterPro" id="IPR052906">
    <property type="entry name" value="Type_IV_Methyl-Rstrct_Enzyme"/>
</dbReference>
<keyword evidence="4" id="KW-1185">Reference proteome</keyword>
<dbReference type="PANTHER" id="PTHR30015:SF7">
    <property type="entry name" value="TYPE IV METHYL-DIRECTED RESTRICTION ENZYME ECOKMRR"/>
    <property type="match status" value="1"/>
</dbReference>
<dbReference type="RefSeq" id="WP_345295177.1">
    <property type="nucleotide sequence ID" value="NZ_BAABJY010000002.1"/>
</dbReference>
<organism evidence="3 4">
    <name type="scientific">Luteimonas vadosa</name>
    <dbReference type="NCBI Taxonomy" id="1165507"/>
    <lineage>
        <taxon>Bacteria</taxon>
        <taxon>Pseudomonadati</taxon>
        <taxon>Pseudomonadota</taxon>
        <taxon>Gammaproteobacteria</taxon>
        <taxon>Lysobacterales</taxon>
        <taxon>Lysobacteraceae</taxon>
        <taxon>Luteimonas</taxon>
    </lineage>
</organism>
<evidence type="ECO:0000256" key="1">
    <source>
        <dbReference type="SAM" id="Phobius"/>
    </source>
</evidence>
<evidence type="ECO:0000313" key="4">
    <source>
        <dbReference type="Proteomes" id="UP001501323"/>
    </source>
</evidence>
<feature type="transmembrane region" description="Helical" evidence="1">
    <location>
        <begin position="176"/>
        <end position="194"/>
    </location>
</feature>
<evidence type="ECO:0000313" key="3">
    <source>
        <dbReference type="EMBL" id="GAA4866348.1"/>
    </source>
</evidence>
<keyword evidence="1" id="KW-1133">Transmembrane helix</keyword>
<evidence type="ECO:0000259" key="2">
    <source>
        <dbReference type="Pfam" id="PF04471"/>
    </source>
</evidence>
<dbReference type="SUPFAM" id="SSF52980">
    <property type="entry name" value="Restriction endonuclease-like"/>
    <property type="match status" value="1"/>
</dbReference>
<dbReference type="Proteomes" id="UP001501323">
    <property type="component" value="Unassembled WGS sequence"/>
</dbReference>
<dbReference type="Pfam" id="PF04471">
    <property type="entry name" value="Mrr_cat"/>
    <property type="match status" value="1"/>
</dbReference>
<dbReference type="InterPro" id="IPR011335">
    <property type="entry name" value="Restrct_endonuc-II-like"/>
</dbReference>
<sequence length="321" mass="34356">MSSALPWIVALVITVLIGSAATFYIRTIMLRRNEAKAGITALSAMSWREFIHLVLEALQRRGYETIVDEDAPSSSSEYLLAKDGQRWLMSCKHGSAFVLGPAAVGELAKELKLSSATNGMIVTQGRVSEDARGPAKMMKIELLDGPTLWPQIREVLPREQIDRISASAGKDVRKHVLLAWLGALATGVLALFLMPEPVSSPGTAGQTVAATPAAAEAHATPVAGPTPGETPATVPAATDEATLDRQREEVAKAIGTLPMVDRAIWPTKSTLEVLLTDTSVDAIAAICPLIERYEGLAASRIQLTPPPGSEAPVRFRQCRMF</sequence>
<feature type="domain" description="Restriction endonuclease type IV Mrr" evidence="2">
    <location>
        <begin position="43"/>
        <end position="148"/>
    </location>
</feature>
<gene>
    <name evidence="3" type="ORF">GCM10023332_18180</name>
</gene>
<proteinExistence type="predicted"/>
<dbReference type="EMBL" id="BAABJY010000002">
    <property type="protein sequence ID" value="GAA4866348.1"/>
    <property type="molecule type" value="Genomic_DNA"/>
</dbReference>
<dbReference type="PANTHER" id="PTHR30015">
    <property type="entry name" value="MRR RESTRICTION SYSTEM PROTEIN"/>
    <property type="match status" value="1"/>
</dbReference>
<name>A0ABP9E273_9GAMM</name>
<feature type="transmembrane region" description="Helical" evidence="1">
    <location>
        <begin position="6"/>
        <end position="25"/>
    </location>
</feature>
<protein>
    <recommendedName>
        <fullName evidence="2">Restriction endonuclease type IV Mrr domain-containing protein</fullName>
    </recommendedName>
</protein>
<reference evidence="4" key="1">
    <citation type="journal article" date="2019" name="Int. J. Syst. Evol. Microbiol.">
        <title>The Global Catalogue of Microorganisms (GCM) 10K type strain sequencing project: providing services to taxonomists for standard genome sequencing and annotation.</title>
        <authorList>
            <consortium name="The Broad Institute Genomics Platform"/>
            <consortium name="The Broad Institute Genome Sequencing Center for Infectious Disease"/>
            <person name="Wu L."/>
            <person name="Ma J."/>
        </authorList>
    </citation>
    <scope>NUCLEOTIDE SEQUENCE [LARGE SCALE GENOMIC DNA]</scope>
    <source>
        <strain evidence="4">JCM 18392</strain>
    </source>
</reference>